<dbReference type="Gene3D" id="3.40.30.10">
    <property type="entry name" value="Glutaredoxin"/>
    <property type="match status" value="1"/>
</dbReference>
<dbReference type="PANTHER" id="PTHR11439">
    <property type="entry name" value="GAG-POL-RELATED RETROTRANSPOSON"/>
    <property type="match status" value="1"/>
</dbReference>
<dbReference type="AlphaFoldDB" id="A0AAW2PTV9"/>
<name>A0AAW2PTV9_9LAMI</name>
<accession>A0AAW2PTV9</accession>
<organism evidence="1">
    <name type="scientific">Sesamum calycinum</name>
    <dbReference type="NCBI Taxonomy" id="2727403"/>
    <lineage>
        <taxon>Eukaryota</taxon>
        <taxon>Viridiplantae</taxon>
        <taxon>Streptophyta</taxon>
        <taxon>Embryophyta</taxon>
        <taxon>Tracheophyta</taxon>
        <taxon>Spermatophyta</taxon>
        <taxon>Magnoliopsida</taxon>
        <taxon>eudicotyledons</taxon>
        <taxon>Gunneridae</taxon>
        <taxon>Pentapetalae</taxon>
        <taxon>asterids</taxon>
        <taxon>lamiids</taxon>
        <taxon>Lamiales</taxon>
        <taxon>Pedaliaceae</taxon>
        <taxon>Sesamum</taxon>
    </lineage>
</organism>
<reference evidence="1" key="1">
    <citation type="submission" date="2020-06" db="EMBL/GenBank/DDBJ databases">
        <authorList>
            <person name="Li T."/>
            <person name="Hu X."/>
            <person name="Zhang T."/>
            <person name="Song X."/>
            <person name="Zhang H."/>
            <person name="Dai N."/>
            <person name="Sheng W."/>
            <person name="Hou X."/>
            <person name="Wei L."/>
        </authorList>
    </citation>
    <scope>NUCLEOTIDE SEQUENCE</scope>
    <source>
        <strain evidence="1">KEN8</strain>
        <tissue evidence="1">Leaf</tissue>
    </source>
</reference>
<comment type="caution">
    <text evidence="1">The sequence shown here is derived from an EMBL/GenBank/DDBJ whole genome shotgun (WGS) entry which is preliminary data.</text>
</comment>
<dbReference type="PANTHER" id="PTHR11439:SF467">
    <property type="entry name" value="INTEGRASE CATALYTIC DOMAIN-CONTAINING PROTEIN"/>
    <property type="match status" value="1"/>
</dbReference>
<protein>
    <submittedName>
        <fullName evidence="1">Retrovirus-related Pol polyprotein from transposon TNT 1-94</fullName>
    </submittedName>
</protein>
<dbReference type="CDD" id="cd09272">
    <property type="entry name" value="RNase_HI_RT_Ty1"/>
    <property type="match status" value="1"/>
</dbReference>
<proteinExistence type="predicted"/>
<sequence length="310" mass="35134">MRKAKPVSIPLANHFKLFLEQCLETNREIEGMTKVPYASVIGCLMYVMVCTRPDLAHVVSKICKCMSKPGRHHWEAIKWIFRYLKGGEPMCWKSTVQSIVALSTTEAEYMAVAEDAKEALWLNKLAKELGVEQGGVQLHCDSQSAIYLAKNHVYHARTKHIDKSMVTQPILVCEKLYGWSPKGLDIRQCGDLLGMAHISEIGTRWYPLVKVLREAEGKEERTERVQKVSEGLVLMDDPLVVILRVLDQNLAMATSAGVQLLGSRASPFSNRVQLALKLKFVEYEFGKKFYTSTKANVFLKPIRCTRKSRF</sequence>
<evidence type="ECO:0000313" key="1">
    <source>
        <dbReference type="EMBL" id="KAL0357996.1"/>
    </source>
</evidence>
<dbReference type="EMBL" id="JACGWM010000008">
    <property type="protein sequence ID" value="KAL0357996.1"/>
    <property type="molecule type" value="Genomic_DNA"/>
</dbReference>
<gene>
    <name evidence="1" type="ORF">Scaly_1485300</name>
</gene>
<reference evidence="1" key="2">
    <citation type="journal article" date="2024" name="Plant">
        <title>Genomic evolution and insights into agronomic trait innovations of Sesamum species.</title>
        <authorList>
            <person name="Miao H."/>
            <person name="Wang L."/>
            <person name="Qu L."/>
            <person name="Liu H."/>
            <person name="Sun Y."/>
            <person name="Le M."/>
            <person name="Wang Q."/>
            <person name="Wei S."/>
            <person name="Zheng Y."/>
            <person name="Lin W."/>
            <person name="Duan Y."/>
            <person name="Cao H."/>
            <person name="Xiong S."/>
            <person name="Wang X."/>
            <person name="Wei L."/>
            <person name="Li C."/>
            <person name="Ma Q."/>
            <person name="Ju M."/>
            <person name="Zhao R."/>
            <person name="Li G."/>
            <person name="Mu C."/>
            <person name="Tian Q."/>
            <person name="Mei H."/>
            <person name="Zhang T."/>
            <person name="Gao T."/>
            <person name="Zhang H."/>
        </authorList>
    </citation>
    <scope>NUCLEOTIDE SEQUENCE</scope>
    <source>
        <strain evidence="1">KEN8</strain>
    </source>
</reference>